<name>A0A7G2C6M0_9TRYP</name>
<keyword evidence="6" id="KW-1185">Reference proteome</keyword>
<dbReference type="Pfam" id="PF19704">
    <property type="entry name" value="DNAPKcs_CC5"/>
    <property type="match status" value="1"/>
</dbReference>
<evidence type="ECO:0000256" key="3">
    <source>
        <dbReference type="ARBA" id="ARBA00023170"/>
    </source>
</evidence>
<accession>A0A7G2C6M0</accession>
<evidence type="ECO:0000256" key="2">
    <source>
        <dbReference type="ARBA" id="ARBA00023163"/>
    </source>
</evidence>
<gene>
    <name evidence="5" type="ORF">ADEAN_000189300</name>
</gene>
<keyword evidence="1" id="KW-0805">Transcription regulation</keyword>
<evidence type="ECO:0000256" key="1">
    <source>
        <dbReference type="ARBA" id="ARBA00023015"/>
    </source>
</evidence>
<dbReference type="Proteomes" id="UP000515908">
    <property type="component" value="Chromosome 03"/>
</dbReference>
<dbReference type="AlphaFoldDB" id="A0A7G2C6M0"/>
<keyword evidence="3" id="KW-0675">Receptor</keyword>
<dbReference type="VEuPathDB" id="TriTrypDB:ADEAN_000189300"/>
<protein>
    <recommendedName>
        <fullName evidence="4">DNA-dependent protein kinase catalytic subunit CC5 domain-containing protein</fullName>
    </recommendedName>
</protein>
<feature type="domain" description="DNA-dependent protein kinase catalytic subunit CC5" evidence="4">
    <location>
        <begin position="7"/>
        <end position="118"/>
    </location>
</feature>
<dbReference type="InterPro" id="IPR045581">
    <property type="entry name" value="DNAPKcs_CC5"/>
</dbReference>
<keyword evidence="2" id="KW-0804">Transcription</keyword>
<dbReference type="SUPFAM" id="SSF48508">
    <property type="entry name" value="Nuclear receptor ligand-binding domain"/>
    <property type="match status" value="1"/>
</dbReference>
<dbReference type="GO" id="GO:0006303">
    <property type="term" value="P:double-strand break repair via nonhomologous end joining"/>
    <property type="evidence" value="ECO:0007669"/>
    <property type="project" value="InterPro"/>
</dbReference>
<evidence type="ECO:0000313" key="5">
    <source>
        <dbReference type="EMBL" id="CAD2214447.1"/>
    </source>
</evidence>
<sequence length="336" mass="37240">MAHSARQKKSKLERKRVDSEMEKRRTVIFRHYKEGDVPDVQVTLQAFVSPLQALCLHDTEFASLVAATLLSSSFEWIETQKTGKTADHKETQDSVTASYMGGSMVDSVWLESSLLDSLATYTTTQLSSIRALDPAVLPLTLEYVLLYSVKSGGTVSVKELSDVSSSGSSPLLATALVDLLNGKGASQMTFSEWFSLAGALDRLDSELTLEAVRHCLQPETISTLASAKLAARSGSLHYAEECLARWGDTHSRSSLEKEYGSEENGREVHRFMEEERRRATAALLKWPSVWESVQTEQSSPLYMPALLHCHVRKNVRTVNVLISRLITIPLRVAAFC</sequence>
<evidence type="ECO:0000259" key="4">
    <source>
        <dbReference type="Pfam" id="PF19704"/>
    </source>
</evidence>
<reference evidence="5 6" key="1">
    <citation type="submission" date="2020-08" db="EMBL/GenBank/DDBJ databases">
        <authorList>
            <person name="Newling K."/>
            <person name="Davey J."/>
            <person name="Forrester S."/>
        </authorList>
    </citation>
    <scope>NUCLEOTIDE SEQUENCE [LARGE SCALE GENOMIC DNA]</scope>
    <source>
        <strain evidence="6">Crithidia deanei Carvalho (ATCC PRA-265)</strain>
    </source>
</reference>
<dbReference type="InterPro" id="IPR035500">
    <property type="entry name" value="NHR-like_dom_sf"/>
</dbReference>
<dbReference type="EMBL" id="LR877147">
    <property type="protein sequence ID" value="CAD2214447.1"/>
    <property type="molecule type" value="Genomic_DNA"/>
</dbReference>
<evidence type="ECO:0000313" key="6">
    <source>
        <dbReference type="Proteomes" id="UP000515908"/>
    </source>
</evidence>
<organism evidence="5 6">
    <name type="scientific">Angomonas deanei</name>
    <dbReference type="NCBI Taxonomy" id="59799"/>
    <lineage>
        <taxon>Eukaryota</taxon>
        <taxon>Discoba</taxon>
        <taxon>Euglenozoa</taxon>
        <taxon>Kinetoplastea</taxon>
        <taxon>Metakinetoplastina</taxon>
        <taxon>Trypanosomatida</taxon>
        <taxon>Trypanosomatidae</taxon>
        <taxon>Strigomonadinae</taxon>
        <taxon>Angomonas</taxon>
    </lineage>
</organism>
<proteinExistence type="predicted"/>